<evidence type="ECO:0000259" key="9">
    <source>
        <dbReference type="Pfam" id="PF09335"/>
    </source>
</evidence>
<evidence type="ECO:0000256" key="1">
    <source>
        <dbReference type="ARBA" id="ARBA00004651"/>
    </source>
</evidence>
<feature type="transmembrane region" description="Helical" evidence="7">
    <location>
        <begin position="227"/>
        <end position="245"/>
    </location>
</feature>
<keyword evidence="6 7" id="KW-0472">Membrane</keyword>
<evidence type="ECO:0000313" key="11">
    <source>
        <dbReference type="Proteomes" id="UP001479933"/>
    </source>
</evidence>
<evidence type="ECO:0000256" key="5">
    <source>
        <dbReference type="ARBA" id="ARBA00022989"/>
    </source>
</evidence>
<gene>
    <name evidence="10" type="ORF">RVF87_18535</name>
</gene>
<feature type="transmembrane region" description="Helical" evidence="7">
    <location>
        <begin position="46"/>
        <end position="66"/>
    </location>
</feature>
<keyword evidence="11" id="KW-1185">Reference proteome</keyword>
<dbReference type="Proteomes" id="UP001479933">
    <property type="component" value="Chromosome"/>
</dbReference>
<evidence type="ECO:0000256" key="6">
    <source>
        <dbReference type="ARBA" id="ARBA00023136"/>
    </source>
</evidence>
<sequence>MRINSRRSEDLAEQPVSLELNHDQPSETSGGDAGAARILRVSRATAIRGVIALIGFIAILIAAYYIPLPTISTMRAWSESLGAWFPAAYFLAYAVVAATPIPRTPFTFAAGLLFSPLIAFVGVTIAATAAAIVAFLVARRLGRDRVQQYLKHPAIASVELRLAARGWLAVGSLRLIAVCPFSLVNYLSGLSSVRLGAFAAASVIGMTPGNASLIFLGDALAGAKNPVSLIFSGVLFAIGVIGLIVDSRLPVKSQPSS</sequence>
<evidence type="ECO:0000256" key="7">
    <source>
        <dbReference type="RuleBase" id="RU366058"/>
    </source>
</evidence>
<feature type="region of interest" description="Disordered" evidence="8">
    <location>
        <begin position="1"/>
        <end position="32"/>
    </location>
</feature>
<keyword evidence="5 7" id="KW-1133">Transmembrane helix</keyword>
<protein>
    <recommendedName>
        <fullName evidence="7">TVP38/TMEM64 family membrane protein</fullName>
    </recommendedName>
</protein>
<dbReference type="EMBL" id="CP136137">
    <property type="protein sequence ID" value="WYY07000.1"/>
    <property type="molecule type" value="Genomic_DNA"/>
</dbReference>
<feature type="domain" description="VTT" evidence="9">
    <location>
        <begin position="101"/>
        <end position="218"/>
    </location>
</feature>
<proteinExistence type="inferred from homology"/>
<dbReference type="InterPro" id="IPR032816">
    <property type="entry name" value="VTT_dom"/>
</dbReference>
<evidence type="ECO:0000313" key="10">
    <source>
        <dbReference type="EMBL" id="WYY07000.1"/>
    </source>
</evidence>
<evidence type="ECO:0000256" key="3">
    <source>
        <dbReference type="ARBA" id="ARBA00022475"/>
    </source>
</evidence>
<dbReference type="InterPro" id="IPR015414">
    <property type="entry name" value="TMEM64"/>
</dbReference>
<feature type="transmembrane region" description="Helical" evidence="7">
    <location>
        <begin position="167"/>
        <end position="188"/>
    </location>
</feature>
<feature type="transmembrane region" description="Helical" evidence="7">
    <location>
        <begin position="81"/>
        <end position="101"/>
    </location>
</feature>
<evidence type="ECO:0000256" key="2">
    <source>
        <dbReference type="ARBA" id="ARBA00008640"/>
    </source>
</evidence>
<dbReference type="PANTHER" id="PTHR12677">
    <property type="entry name" value="GOLGI APPARATUS MEMBRANE PROTEIN TVP38-RELATED"/>
    <property type="match status" value="1"/>
</dbReference>
<comment type="subcellular location">
    <subcellularLocation>
        <location evidence="1 7">Cell membrane</location>
        <topology evidence="1 7">Multi-pass membrane protein</topology>
    </subcellularLocation>
</comment>
<organism evidence="10 11">
    <name type="scientific">Gordonia hydrophobica</name>
    <dbReference type="NCBI Taxonomy" id="40516"/>
    <lineage>
        <taxon>Bacteria</taxon>
        <taxon>Bacillati</taxon>
        <taxon>Actinomycetota</taxon>
        <taxon>Actinomycetes</taxon>
        <taxon>Mycobacteriales</taxon>
        <taxon>Gordoniaceae</taxon>
        <taxon>Gordonia</taxon>
    </lineage>
</organism>
<dbReference type="Pfam" id="PF09335">
    <property type="entry name" value="VTT_dom"/>
    <property type="match status" value="1"/>
</dbReference>
<name>A0ABZ2U094_9ACTN</name>
<dbReference type="RefSeq" id="WP_066171893.1">
    <property type="nucleotide sequence ID" value="NZ_CP136137.1"/>
</dbReference>
<evidence type="ECO:0000256" key="4">
    <source>
        <dbReference type="ARBA" id="ARBA00022692"/>
    </source>
</evidence>
<keyword evidence="4 7" id="KW-0812">Transmembrane</keyword>
<feature type="compositionally biased region" description="Basic and acidic residues" evidence="8">
    <location>
        <begin position="1"/>
        <end position="10"/>
    </location>
</feature>
<comment type="similarity">
    <text evidence="2 7">Belongs to the TVP38/TMEM64 family.</text>
</comment>
<feature type="transmembrane region" description="Helical" evidence="7">
    <location>
        <begin position="195"/>
        <end position="215"/>
    </location>
</feature>
<keyword evidence="3 7" id="KW-1003">Cell membrane</keyword>
<feature type="transmembrane region" description="Helical" evidence="7">
    <location>
        <begin position="113"/>
        <end position="138"/>
    </location>
</feature>
<reference evidence="10 11" key="1">
    <citation type="journal article" date="2023" name="Virus Evol.">
        <title>Computational host range prediction-The good, the bad, and the ugly.</title>
        <authorList>
            <person name="Howell A.A."/>
            <person name="Versoza C.J."/>
            <person name="Pfeifer S.P."/>
        </authorList>
    </citation>
    <scope>NUCLEOTIDE SEQUENCE [LARGE SCALE GENOMIC DNA]</scope>
    <source>
        <strain evidence="10 11">1610/1b</strain>
    </source>
</reference>
<evidence type="ECO:0000256" key="8">
    <source>
        <dbReference type="SAM" id="MobiDB-lite"/>
    </source>
</evidence>
<accession>A0ABZ2U094</accession>
<dbReference type="PANTHER" id="PTHR12677:SF59">
    <property type="entry name" value="GOLGI APPARATUS MEMBRANE PROTEIN TVP38-RELATED"/>
    <property type="match status" value="1"/>
</dbReference>